<dbReference type="AlphaFoldDB" id="A0A8J3SPH0"/>
<evidence type="ECO:0000256" key="1">
    <source>
        <dbReference type="SAM" id="Phobius"/>
    </source>
</evidence>
<feature type="transmembrane region" description="Helical" evidence="1">
    <location>
        <begin position="32"/>
        <end position="56"/>
    </location>
</feature>
<name>A0A8J3SPH0_9ACTN</name>
<proteinExistence type="predicted"/>
<dbReference type="PANTHER" id="PTHR42305">
    <property type="entry name" value="MEMBRANE PROTEIN RV1733C-RELATED"/>
    <property type="match status" value="1"/>
</dbReference>
<reference evidence="2 3" key="1">
    <citation type="submission" date="2021-01" db="EMBL/GenBank/DDBJ databases">
        <title>Whole genome shotgun sequence of Planobispora siamensis NBRC 107568.</title>
        <authorList>
            <person name="Komaki H."/>
            <person name="Tamura T."/>
        </authorList>
    </citation>
    <scope>NUCLEOTIDE SEQUENCE [LARGE SCALE GENOMIC DNA]</scope>
    <source>
        <strain evidence="2 3">NBRC 107568</strain>
    </source>
</reference>
<dbReference type="Proteomes" id="UP000619788">
    <property type="component" value="Unassembled WGS sequence"/>
</dbReference>
<keyword evidence="3" id="KW-1185">Reference proteome</keyword>
<keyword evidence="1" id="KW-1133">Transmembrane helix</keyword>
<dbReference type="EMBL" id="BOOJ01000064">
    <property type="protein sequence ID" value="GIH96306.1"/>
    <property type="molecule type" value="Genomic_DNA"/>
</dbReference>
<dbReference type="RefSeq" id="WP_204068356.1">
    <property type="nucleotide sequence ID" value="NZ_BOOJ01000064.1"/>
</dbReference>
<keyword evidence="1" id="KW-0472">Membrane</keyword>
<dbReference type="PANTHER" id="PTHR42305:SF1">
    <property type="entry name" value="MEMBRANE PROTEIN RV1733C-RELATED"/>
    <property type="match status" value="1"/>
</dbReference>
<accession>A0A8J3SPH0</accession>
<keyword evidence="1" id="KW-0812">Transmembrane</keyword>
<comment type="caution">
    <text evidence="2">The sequence shown here is derived from an EMBL/GenBank/DDBJ whole genome shotgun (WGS) entry which is preliminary data.</text>
</comment>
<evidence type="ECO:0000313" key="3">
    <source>
        <dbReference type="Proteomes" id="UP000619788"/>
    </source>
</evidence>
<protein>
    <submittedName>
        <fullName evidence="2">Uncharacterized protein</fullName>
    </submittedName>
</protein>
<feature type="transmembrane region" description="Helical" evidence="1">
    <location>
        <begin position="149"/>
        <end position="171"/>
    </location>
</feature>
<gene>
    <name evidence="2" type="ORF">Psi01_69360</name>
</gene>
<organism evidence="2 3">
    <name type="scientific">Planobispora siamensis</name>
    <dbReference type="NCBI Taxonomy" id="936338"/>
    <lineage>
        <taxon>Bacteria</taxon>
        <taxon>Bacillati</taxon>
        <taxon>Actinomycetota</taxon>
        <taxon>Actinomycetes</taxon>
        <taxon>Streptosporangiales</taxon>
        <taxon>Streptosporangiaceae</taxon>
        <taxon>Planobispora</taxon>
    </lineage>
</organism>
<evidence type="ECO:0000313" key="2">
    <source>
        <dbReference type="EMBL" id="GIH96306.1"/>
    </source>
</evidence>
<dbReference type="InterPro" id="IPR039708">
    <property type="entry name" value="MT1774/Rv1733c-like"/>
</dbReference>
<sequence length="200" mass="21434">MRTVTDWMTRCVRRYRLDGNELRRRSDRLETAAVLTALALVLLSVWPAIALGQLVYADGLAAERTGPGVRELVTATLTQDAPAPGFAGGERVPELTVAARWTTAAGQETTGRVGVWPGARTGAVTQVWVDGDGRVTTPPKHRLESVTRAVAAGAAVLAGAAGTAALCLLGLRWLLDRGRYAEWEAAWIREVERGHGPSRT</sequence>